<dbReference type="SUPFAM" id="SSF48179">
    <property type="entry name" value="6-phosphogluconate dehydrogenase C-terminal domain-like"/>
    <property type="match status" value="1"/>
</dbReference>
<feature type="domain" description="UDP-glucose/GDP-mannose dehydrogenase C-terminal" evidence="4">
    <location>
        <begin position="314"/>
        <end position="407"/>
    </location>
</feature>
<comment type="similarity">
    <text evidence="3">Belongs to the UDP-glucose/GDP-mannose dehydrogenase family.</text>
</comment>
<dbReference type="SMART" id="SM00984">
    <property type="entry name" value="UDPG_MGDP_dh_C"/>
    <property type="match status" value="1"/>
</dbReference>
<dbReference type="InterPro" id="IPR001732">
    <property type="entry name" value="UDP-Glc/GDP-Man_DH_N"/>
</dbReference>
<evidence type="ECO:0000313" key="5">
    <source>
        <dbReference type="EMBL" id="CAB3929631.1"/>
    </source>
</evidence>
<evidence type="ECO:0000313" key="6">
    <source>
        <dbReference type="Proteomes" id="UP000494183"/>
    </source>
</evidence>
<dbReference type="InterPro" id="IPR017476">
    <property type="entry name" value="UDP-Glc/GDP-Man"/>
</dbReference>
<dbReference type="Pfam" id="PF03720">
    <property type="entry name" value="UDPG_MGDP_dh_C"/>
    <property type="match status" value="1"/>
</dbReference>
<evidence type="ECO:0000256" key="3">
    <source>
        <dbReference type="PIRNR" id="PIRNR000124"/>
    </source>
</evidence>
<organism evidence="5 6">
    <name type="scientific">Achromobacter insolitus</name>
    <dbReference type="NCBI Taxonomy" id="217204"/>
    <lineage>
        <taxon>Bacteria</taxon>
        <taxon>Pseudomonadati</taxon>
        <taxon>Pseudomonadota</taxon>
        <taxon>Betaproteobacteria</taxon>
        <taxon>Burkholderiales</taxon>
        <taxon>Alcaligenaceae</taxon>
        <taxon>Achromobacter</taxon>
    </lineage>
</organism>
<dbReference type="NCBIfam" id="TIGR03026">
    <property type="entry name" value="NDP-sugDHase"/>
    <property type="match status" value="1"/>
</dbReference>
<gene>
    <name evidence="5" type="primary">wecC</name>
    <name evidence="5" type="ORF">LMG6000_00684</name>
</gene>
<dbReference type="PANTHER" id="PTHR43491:SF1">
    <property type="entry name" value="UDP-N-ACETYL-D-MANNOSAMINE DEHYDROGENASE"/>
    <property type="match status" value="1"/>
</dbReference>
<dbReference type="GO" id="GO:0000271">
    <property type="term" value="P:polysaccharide biosynthetic process"/>
    <property type="evidence" value="ECO:0007669"/>
    <property type="project" value="InterPro"/>
</dbReference>
<dbReference type="Pfam" id="PF00984">
    <property type="entry name" value="UDPG_MGDP_dh"/>
    <property type="match status" value="1"/>
</dbReference>
<dbReference type="PIRSF" id="PIRSF500136">
    <property type="entry name" value="UDP_ManNAc_DH"/>
    <property type="match status" value="1"/>
</dbReference>
<dbReference type="GO" id="GO:0089714">
    <property type="term" value="F:UDP-N-acetyl-D-mannosamine dehydrogenase activity"/>
    <property type="evidence" value="ECO:0007669"/>
    <property type="project" value="UniProtKB-EC"/>
</dbReference>
<sequence>MQVVVYGLGYIGLPTAAVFAAAGNRVHGVDINQDIVDAVNSATLSHPEPGLDVLVNASVKSEKLRASLTPISADVHLVSVPTPLDGEYRTDLSFVFAAIDSICSVLEAGNIVILESTCPVGTTERVLHYILDVRPDLCSLDGKAEISIAYCPERVIPGNILSELTQNVRIVGGVDEGSGQKAAAVLRKALGIDVVITSSRVAELAKVTENTYRDVNIAFANELAMVCDDVGVNANELISIANLHPRVNILTPSCGVGGHCIPVSPWILMGSTNHNTQLIRAARAVDSDRRDFVAAKVLGLVNPLLEQDPLARVAVLGVTYKADSSDCRNSAAMALASSVFDRWNGRVDIYDHFASVNVLQPKILREVPTISTLLKRSTKLVVMLVPHQDYRELAQEAGKSGVLCVDFS</sequence>
<evidence type="ECO:0000256" key="1">
    <source>
        <dbReference type="ARBA" id="ARBA00023002"/>
    </source>
</evidence>
<dbReference type="SUPFAM" id="SSF51735">
    <property type="entry name" value="NAD(P)-binding Rossmann-fold domains"/>
    <property type="match status" value="1"/>
</dbReference>
<dbReference type="PIRSF" id="PIRSF000124">
    <property type="entry name" value="UDPglc_GDPman_dh"/>
    <property type="match status" value="1"/>
</dbReference>
<dbReference type="Pfam" id="PF03721">
    <property type="entry name" value="UDPG_MGDP_dh_N"/>
    <property type="match status" value="1"/>
</dbReference>
<dbReference type="EMBL" id="CADILH010000001">
    <property type="protein sequence ID" value="CAB3929631.1"/>
    <property type="molecule type" value="Genomic_DNA"/>
</dbReference>
<dbReference type="GO" id="GO:0051287">
    <property type="term" value="F:NAD binding"/>
    <property type="evidence" value="ECO:0007669"/>
    <property type="project" value="InterPro"/>
</dbReference>
<evidence type="ECO:0000256" key="2">
    <source>
        <dbReference type="ARBA" id="ARBA00023027"/>
    </source>
</evidence>
<dbReference type="InterPro" id="IPR028359">
    <property type="entry name" value="UDP_ManNAc/GlcNAc_DH"/>
</dbReference>
<dbReference type="InterPro" id="IPR036291">
    <property type="entry name" value="NAD(P)-bd_dom_sf"/>
</dbReference>
<keyword evidence="6" id="KW-1185">Reference proteome</keyword>
<protein>
    <submittedName>
        <fullName evidence="5">UDP-N-acetyl-D-mannosamine dehydrogenase</fullName>
        <ecNumber evidence="5">1.1.1.336</ecNumber>
    </submittedName>
</protein>
<dbReference type="SUPFAM" id="SSF52413">
    <property type="entry name" value="UDP-glucose/GDP-mannose dehydrogenase C-terminal domain"/>
    <property type="match status" value="1"/>
</dbReference>
<dbReference type="InterPro" id="IPR014026">
    <property type="entry name" value="UDP-Glc/GDP-Man_DH_dimer"/>
</dbReference>
<dbReference type="GO" id="GO:0016628">
    <property type="term" value="F:oxidoreductase activity, acting on the CH-CH group of donors, NAD or NADP as acceptor"/>
    <property type="evidence" value="ECO:0007669"/>
    <property type="project" value="InterPro"/>
</dbReference>
<proteinExistence type="inferred from homology"/>
<dbReference type="InterPro" id="IPR008927">
    <property type="entry name" value="6-PGluconate_DH-like_C_sf"/>
</dbReference>
<dbReference type="Gene3D" id="3.40.50.720">
    <property type="entry name" value="NAD(P)-binding Rossmann-like Domain"/>
    <property type="match status" value="2"/>
</dbReference>
<dbReference type="InterPro" id="IPR036220">
    <property type="entry name" value="UDP-Glc/GDP-Man_DH_C_sf"/>
</dbReference>
<dbReference type="RefSeq" id="WP_175201038.1">
    <property type="nucleotide sequence ID" value="NZ_CADILH010000001.1"/>
</dbReference>
<dbReference type="PANTHER" id="PTHR43491">
    <property type="entry name" value="UDP-N-ACETYL-D-MANNOSAMINE DEHYDROGENASE"/>
    <property type="match status" value="1"/>
</dbReference>
<keyword evidence="2" id="KW-0520">NAD</keyword>
<reference evidence="5 6" key="1">
    <citation type="submission" date="2020-04" db="EMBL/GenBank/DDBJ databases">
        <authorList>
            <person name="De Canck E."/>
        </authorList>
    </citation>
    <scope>NUCLEOTIDE SEQUENCE [LARGE SCALE GENOMIC DNA]</scope>
    <source>
        <strain evidence="5 6">LMG 6000</strain>
    </source>
</reference>
<name>A0A6S7F5E2_9BURK</name>
<dbReference type="AlphaFoldDB" id="A0A6S7F5E2"/>
<evidence type="ECO:0000259" key="4">
    <source>
        <dbReference type="SMART" id="SM00984"/>
    </source>
</evidence>
<dbReference type="EC" id="1.1.1.336" evidence="5"/>
<dbReference type="Proteomes" id="UP000494183">
    <property type="component" value="Unassembled WGS sequence"/>
</dbReference>
<dbReference type="InterPro" id="IPR014027">
    <property type="entry name" value="UDP-Glc/GDP-Man_DH_C"/>
</dbReference>
<keyword evidence="1 5" id="KW-0560">Oxidoreductase</keyword>
<accession>A0A6S7F5E2</accession>